<gene>
    <name evidence="3" type="ORF">BKA10_000342</name>
</gene>
<dbReference type="RefSeq" id="WP_183498323.1">
    <property type="nucleotide sequence ID" value="NZ_BAABCO010000003.1"/>
</dbReference>
<name>A0AA40SLR4_9MICO</name>
<comment type="caution">
    <text evidence="3">The sequence shown here is derived from an EMBL/GenBank/DDBJ whole genome shotgun (WGS) entry which is preliminary data.</text>
</comment>
<sequence length="252" mass="26177">MDDSDVQELGLLRARAFGRHPDIDAAGLERLRELEARVGGGAAGDVPPRPPARLAADVVAATPADLRTPMRPAPPLPTTPSGADPGASGVTAEPAGRAARMLSLLSSRRTLVLLAAVAVVVALVAMVVSITTAVNRPGQVATLNLDPAGEWPMQFGEAQADSLLFEEFYGLTVVLVPQSWGVGTASPCLFIARTDPQGMMLSAGCGAEQFPPTAAIEVVDGMPQELRDRYPVGSELQFVLGDDTVLVYATAG</sequence>
<evidence type="ECO:0000256" key="1">
    <source>
        <dbReference type="SAM" id="MobiDB-lite"/>
    </source>
</evidence>
<dbReference type="Proteomes" id="UP000549113">
    <property type="component" value="Unassembled WGS sequence"/>
</dbReference>
<feature type="transmembrane region" description="Helical" evidence="2">
    <location>
        <begin position="110"/>
        <end position="134"/>
    </location>
</feature>
<organism evidence="3 4">
    <name type="scientific">Microbacterium invictum</name>
    <dbReference type="NCBI Taxonomy" id="515415"/>
    <lineage>
        <taxon>Bacteria</taxon>
        <taxon>Bacillati</taxon>
        <taxon>Actinomycetota</taxon>
        <taxon>Actinomycetes</taxon>
        <taxon>Micrococcales</taxon>
        <taxon>Microbacteriaceae</taxon>
        <taxon>Microbacterium</taxon>
    </lineage>
</organism>
<evidence type="ECO:0000313" key="3">
    <source>
        <dbReference type="EMBL" id="MBB4138548.1"/>
    </source>
</evidence>
<evidence type="ECO:0000313" key="4">
    <source>
        <dbReference type="Proteomes" id="UP000549113"/>
    </source>
</evidence>
<feature type="region of interest" description="Disordered" evidence="1">
    <location>
        <begin position="66"/>
        <end position="92"/>
    </location>
</feature>
<protein>
    <submittedName>
        <fullName evidence="3">Uncharacterized protein</fullName>
    </submittedName>
</protein>
<keyword evidence="2" id="KW-0472">Membrane</keyword>
<keyword evidence="2" id="KW-0812">Transmembrane</keyword>
<keyword evidence="4" id="KW-1185">Reference proteome</keyword>
<dbReference type="EMBL" id="JACIFH010000001">
    <property type="protein sequence ID" value="MBB4138548.1"/>
    <property type="molecule type" value="Genomic_DNA"/>
</dbReference>
<evidence type="ECO:0000256" key="2">
    <source>
        <dbReference type="SAM" id="Phobius"/>
    </source>
</evidence>
<keyword evidence="2" id="KW-1133">Transmembrane helix</keyword>
<reference evidence="3 4" key="1">
    <citation type="submission" date="2020-08" db="EMBL/GenBank/DDBJ databases">
        <title>Sequencing the genomes of 1000 actinobacteria strains.</title>
        <authorList>
            <person name="Klenk H.-P."/>
        </authorList>
    </citation>
    <scope>NUCLEOTIDE SEQUENCE [LARGE SCALE GENOMIC DNA]</scope>
    <source>
        <strain evidence="3 4">DSM 19600</strain>
    </source>
</reference>
<accession>A0AA40SLR4</accession>
<proteinExistence type="predicted"/>
<dbReference type="AlphaFoldDB" id="A0AA40SLR4"/>